<gene>
    <name evidence="7" type="ORF">FGO68_gene10878</name>
</gene>
<reference evidence="7" key="1">
    <citation type="submission" date="2019-06" db="EMBL/GenBank/DDBJ databases">
        <authorList>
            <person name="Zheng W."/>
        </authorList>
    </citation>
    <scope>NUCLEOTIDE SEQUENCE</scope>
    <source>
        <strain evidence="7">QDHG01</strain>
    </source>
</reference>
<dbReference type="Gene3D" id="1.25.10.10">
    <property type="entry name" value="Leucine-rich Repeat Variant"/>
    <property type="match status" value="1"/>
</dbReference>
<keyword evidence="2" id="KW-0813">Transport</keyword>
<name>A0A8J8T901_HALGN</name>
<comment type="subcellular location">
    <subcellularLocation>
        <location evidence="1">Cytoplasm</location>
    </subcellularLocation>
</comment>
<dbReference type="Pfam" id="PF13513">
    <property type="entry name" value="HEAT_EZ"/>
    <property type="match status" value="1"/>
</dbReference>
<feature type="region of interest" description="Disordered" evidence="6">
    <location>
        <begin position="1"/>
        <end position="30"/>
    </location>
</feature>
<dbReference type="Proteomes" id="UP000785679">
    <property type="component" value="Unassembled WGS sequence"/>
</dbReference>
<organism evidence="7 8">
    <name type="scientific">Halteria grandinella</name>
    <dbReference type="NCBI Taxonomy" id="5974"/>
    <lineage>
        <taxon>Eukaryota</taxon>
        <taxon>Sar</taxon>
        <taxon>Alveolata</taxon>
        <taxon>Ciliophora</taxon>
        <taxon>Intramacronucleata</taxon>
        <taxon>Spirotrichea</taxon>
        <taxon>Stichotrichia</taxon>
        <taxon>Sporadotrichida</taxon>
        <taxon>Halteriidae</taxon>
        <taxon>Halteria</taxon>
    </lineage>
</organism>
<dbReference type="PANTHER" id="PTHR10527">
    <property type="entry name" value="IMPORTIN BETA"/>
    <property type="match status" value="1"/>
</dbReference>
<evidence type="ECO:0000256" key="6">
    <source>
        <dbReference type="SAM" id="MobiDB-lite"/>
    </source>
</evidence>
<protein>
    <submittedName>
        <fullName evidence="7">Uncharacterized protein</fullName>
    </submittedName>
</protein>
<comment type="caution">
    <text evidence="7">The sequence shown here is derived from an EMBL/GenBank/DDBJ whole genome shotgun (WGS) entry which is preliminary data.</text>
</comment>
<evidence type="ECO:0000256" key="2">
    <source>
        <dbReference type="ARBA" id="ARBA00022448"/>
    </source>
</evidence>
<dbReference type="EMBL" id="RRYP01000737">
    <property type="protein sequence ID" value="TNV86927.1"/>
    <property type="molecule type" value="Genomic_DNA"/>
</dbReference>
<accession>A0A8J8T901</accession>
<feature type="compositionally biased region" description="Polar residues" evidence="6">
    <location>
        <begin position="7"/>
        <end position="19"/>
    </location>
</feature>
<keyword evidence="8" id="KW-1185">Reference proteome</keyword>
<keyword evidence="3" id="KW-0963">Cytoplasm</keyword>
<evidence type="ECO:0000256" key="5">
    <source>
        <dbReference type="ARBA" id="ARBA00022927"/>
    </source>
</evidence>
<evidence type="ECO:0000256" key="4">
    <source>
        <dbReference type="ARBA" id="ARBA00022737"/>
    </source>
</evidence>
<evidence type="ECO:0000256" key="3">
    <source>
        <dbReference type="ARBA" id="ARBA00022490"/>
    </source>
</evidence>
<dbReference type="InterPro" id="IPR040122">
    <property type="entry name" value="Importin_beta"/>
</dbReference>
<dbReference type="SUPFAM" id="SSF48371">
    <property type="entry name" value="ARM repeat"/>
    <property type="match status" value="1"/>
</dbReference>
<dbReference type="InterPro" id="IPR016024">
    <property type="entry name" value="ARM-type_fold"/>
</dbReference>
<evidence type="ECO:0000256" key="1">
    <source>
        <dbReference type="ARBA" id="ARBA00004496"/>
    </source>
</evidence>
<keyword evidence="5" id="KW-0653">Protein transport</keyword>
<dbReference type="GO" id="GO:0006606">
    <property type="term" value="P:protein import into nucleus"/>
    <property type="evidence" value="ECO:0007669"/>
    <property type="project" value="InterPro"/>
</dbReference>
<dbReference type="GO" id="GO:0005737">
    <property type="term" value="C:cytoplasm"/>
    <property type="evidence" value="ECO:0007669"/>
    <property type="project" value="UniProtKB-SubCell"/>
</dbReference>
<dbReference type="AlphaFoldDB" id="A0A8J8T901"/>
<dbReference type="OrthoDB" id="291754at2759"/>
<evidence type="ECO:0000313" key="7">
    <source>
        <dbReference type="EMBL" id="TNV86927.1"/>
    </source>
</evidence>
<sequence length="594" mass="68155">MLPTSTPPAQRKSSTSLPLTTIEEQKQPEEVKQPVQVLQEENEYEFIETTLRKSSAFTLERFSKIYHGDVFYILHEPLEVALKSHQIDQMEPAILILGAISEQDGAFNLIQYHLPSLVPFLMAVLQNKSELIRATTLWTLSKFTDWISKDQNLLQEYLTVICQRMIDHDQNLQVAACSAFTVMVESMHQDRLVPLIHDPLQTIQLVIQQYKGIALIALLDCMGQMAVQLKEYLRSPAAENTRALILDILSTKWKSVFESDENERREMPIIINLFECFQSVVYAFGIYIEPFALTIFLQCFKIMQRFYNHVLQDDEYLTGGIGYFSISINLLSSLFNALNRQAQVLILQSQQQPAAVTNDFITLLNELLKFKDHNVKQYVFGLLGEIQKNKASECFKLQLPQLILTAIDNLNCGDEQIALVFNNACWFLGEVAFIPVTRDTIKPFLPQIAQKLCGIYQYPRLNKSIAMNVAIAFGRLGLVDPKEMAMNYLESMAKQWCIAMKTLQNGYEKHSSFVGFLEMIQYNPAPITKCFPHLCSAFIQYREEGATEELVKRFQAILLSVKQAVQQSQQCTWEEYIAEFPYDIKFFLANKFAL</sequence>
<proteinExistence type="predicted"/>
<keyword evidence="4" id="KW-0677">Repeat</keyword>
<dbReference type="InterPro" id="IPR011989">
    <property type="entry name" value="ARM-like"/>
</dbReference>
<evidence type="ECO:0000313" key="8">
    <source>
        <dbReference type="Proteomes" id="UP000785679"/>
    </source>
</evidence>